<dbReference type="EMBL" id="BMDI01000001">
    <property type="protein sequence ID" value="GGI16885.1"/>
    <property type="molecule type" value="Genomic_DNA"/>
</dbReference>
<dbReference type="AlphaFoldDB" id="A0A8J3AN77"/>
<gene>
    <name evidence="2" type="ORF">GCM10008066_06200</name>
</gene>
<organism evidence="2 3">
    <name type="scientific">Oxalicibacterium faecigallinarum</name>
    <dbReference type="NCBI Taxonomy" id="573741"/>
    <lineage>
        <taxon>Bacteria</taxon>
        <taxon>Pseudomonadati</taxon>
        <taxon>Pseudomonadota</taxon>
        <taxon>Betaproteobacteria</taxon>
        <taxon>Burkholderiales</taxon>
        <taxon>Oxalobacteraceae</taxon>
        <taxon>Oxalicibacterium</taxon>
    </lineage>
</organism>
<dbReference type="RefSeq" id="WP_188379814.1">
    <property type="nucleotide sequence ID" value="NZ_BMDI01000001.1"/>
</dbReference>
<keyword evidence="1" id="KW-0472">Membrane</keyword>
<keyword evidence="3" id="KW-1185">Reference proteome</keyword>
<keyword evidence="1" id="KW-1133">Transmembrane helix</keyword>
<comment type="caution">
    <text evidence="2">The sequence shown here is derived from an EMBL/GenBank/DDBJ whole genome shotgun (WGS) entry which is preliminary data.</text>
</comment>
<evidence type="ECO:0000313" key="2">
    <source>
        <dbReference type="EMBL" id="GGI16885.1"/>
    </source>
</evidence>
<evidence type="ECO:0000256" key="1">
    <source>
        <dbReference type="SAM" id="Phobius"/>
    </source>
</evidence>
<accession>A0A8J3AN77</accession>
<protein>
    <submittedName>
        <fullName evidence="2">Uncharacterized protein</fullName>
    </submittedName>
</protein>
<name>A0A8J3AN77_9BURK</name>
<proteinExistence type="predicted"/>
<keyword evidence="1" id="KW-0812">Transmembrane</keyword>
<feature type="transmembrane region" description="Helical" evidence="1">
    <location>
        <begin position="6"/>
        <end position="23"/>
    </location>
</feature>
<reference evidence="3" key="1">
    <citation type="journal article" date="2019" name="Int. J. Syst. Evol. Microbiol.">
        <title>The Global Catalogue of Microorganisms (GCM) 10K type strain sequencing project: providing services to taxonomists for standard genome sequencing and annotation.</title>
        <authorList>
            <consortium name="The Broad Institute Genomics Platform"/>
            <consortium name="The Broad Institute Genome Sequencing Center for Infectious Disease"/>
            <person name="Wu L."/>
            <person name="Ma J."/>
        </authorList>
    </citation>
    <scope>NUCLEOTIDE SEQUENCE [LARGE SCALE GENOMIC DNA]</scope>
    <source>
        <strain evidence="3">CCM 2767</strain>
    </source>
</reference>
<dbReference type="Proteomes" id="UP000642180">
    <property type="component" value="Unassembled WGS sequence"/>
</dbReference>
<evidence type="ECO:0000313" key="3">
    <source>
        <dbReference type="Proteomes" id="UP000642180"/>
    </source>
</evidence>
<sequence length="101" mass="10432">MKIPTVYLIAGGMLAVAVGYAVIKSKGSGMQSIAGDLGYSVGTAAFNAVDGVFAGVVLNTGDALGIPRTNMTECERAKAEGRTWDASFACPAKEFLSYVFS</sequence>